<keyword evidence="2" id="KW-1185">Reference proteome</keyword>
<organism evidence="1 2">
    <name type="scientific">Penicillium nordicum</name>
    <dbReference type="NCBI Taxonomy" id="229535"/>
    <lineage>
        <taxon>Eukaryota</taxon>
        <taxon>Fungi</taxon>
        <taxon>Dikarya</taxon>
        <taxon>Ascomycota</taxon>
        <taxon>Pezizomycotina</taxon>
        <taxon>Eurotiomycetes</taxon>
        <taxon>Eurotiomycetidae</taxon>
        <taxon>Eurotiales</taxon>
        <taxon>Aspergillaceae</taxon>
        <taxon>Penicillium</taxon>
    </lineage>
</organism>
<sequence length="75" mass="8652">MKLFIPYKIMHPHFMGWFTLYFVQCKPPYKVRMQSGLVVNPCRHHLQSTVPSGVKSGMTLRLKPEIQASMTSCDP</sequence>
<dbReference type="AlphaFoldDB" id="A0A0M8P4L6"/>
<gene>
    <name evidence="1" type="ORF">ACN38_g5682</name>
</gene>
<name>A0A0M8P4L6_9EURO</name>
<accession>A0A0M8P4L6</accession>
<protein>
    <submittedName>
        <fullName evidence="1">Uncharacterized protein</fullName>
    </submittedName>
</protein>
<comment type="caution">
    <text evidence="1">The sequence shown here is derived from an EMBL/GenBank/DDBJ whole genome shotgun (WGS) entry which is preliminary data.</text>
</comment>
<evidence type="ECO:0000313" key="1">
    <source>
        <dbReference type="EMBL" id="KOS43427.1"/>
    </source>
</evidence>
<proteinExistence type="predicted"/>
<dbReference type="Proteomes" id="UP000037696">
    <property type="component" value="Unassembled WGS sequence"/>
</dbReference>
<dbReference type="EMBL" id="LHQQ01000081">
    <property type="protein sequence ID" value="KOS43427.1"/>
    <property type="molecule type" value="Genomic_DNA"/>
</dbReference>
<evidence type="ECO:0000313" key="2">
    <source>
        <dbReference type="Proteomes" id="UP000037696"/>
    </source>
</evidence>
<reference evidence="1 2" key="1">
    <citation type="submission" date="2015-08" db="EMBL/GenBank/DDBJ databases">
        <title>Genome sequencing of Penicillium nordicum.</title>
        <authorList>
            <person name="Nguyen H.D."/>
            <person name="Seifert K.A."/>
        </authorList>
    </citation>
    <scope>NUCLEOTIDE SEQUENCE [LARGE SCALE GENOMIC DNA]</scope>
    <source>
        <strain evidence="1 2">DAOMC 185683</strain>
    </source>
</reference>